<feature type="transmembrane region" description="Helical" evidence="10">
    <location>
        <begin position="169"/>
        <end position="187"/>
    </location>
</feature>
<evidence type="ECO:0000313" key="13">
    <source>
        <dbReference type="RefSeq" id="XP_019631290.1"/>
    </source>
</evidence>
<gene>
    <name evidence="13" type="primary">LOC109475179</name>
</gene>
<evidence type="ECO:0000259" key="11">
    <source>
        <dbReference type="PROSITE" id="PS50262"/>
    </source>
</evidence>
<dbReference type="OrthoDB" id="10051246at2759"/>
<feature type="transmembrane region" description="Helical" evidence="10">
    <location>
        <begin position="648"/>
        <end position="667"/>
    </location>
</feature>
<proteinExistence type="predicted"/>
<feature type="transmembrane region" description="Helical" evidence="10">
    <location>
        <begin position="6"/>
        <end position="31"/>
    </location>
</feature>
<keyword evidence="8" id="KW-0807">Transducer</keyword>
<feature type="region of interest" description="Disordered" evidence="9">
    <location>
        <begin position="272"/>
        <end position="304"/>
    </location>
</feature>
<dbReference type="PRINTS" id="PR00237">
    <property type="entry name" value="GPCRRHODOPSN"/>
</dbReference>
<dbReference type="KEGG" id="bbel:109475179"/>
<dbReference type="Proteomes" id="UP000515135">
    <property type="component" value="Unplaced"/>
</dbReference>
<organism evidence="12 13">
    <name type="scientific">Branchiostoma belcheri</name>
    <name type="common">Amphioxus</name>
    <dbReference type="NCBI Taxonomy" id="7741"/>
    <lineage>
        <taxon>Eukaryota</taxon>
        <taxon>Metazoa</taxon>
        <taxon>Chordata</taxon>
        <taxon>Cephalochordata</taxon>
        <taxon>Leptocardii</taxon>
        <taxon>Amphioxiformes</taxon>
        <taxon>Branchiostomatidae</taxon>
        <taxon>Branchiostoma</taxon>
    </lineage>
</organism>
<evidence type="ECO:0000256" key="6">
    <source>
        <dbReference type="ARBA" id="ARBA00023136"/>
    </source>
</evidence>
<feature type="transmembrane region" description="Helical" evidence="10">
    <location>
        <begin position="348"/>
        <end position="367"/>
    </location>
</feature>
<evidence type="ECO:0000256" key="8">
    <source>
        <dbReference type="ARBA" id="ARBA00023224"/>
    </source>
</evidence>
<dbReference type="InterPro" id="IPR000276">
    <property type="entry name" value="GPCR_Rhodpsn"/>
</dbReference>
<keyword evidence="4 10" id="KW-1133">Transmembrane helix</keyword>
<dbReference type="Pfam" id="PF00001">
    <property type="entry name" value="7tm_1"/>
    <property type="match status" value="2"/>
</dbReference>
<feature type="domain" description="G-protein coupled receptors family 1 profile" evidence="11">
    <location>
        <begin position="403"/>
        <end position="692"/>
    </location>
</feature>
<feature type="transmembrane region" description="Helical" evidence="10">
    <location>
        <begin position="673"/>
        <end position="695"/>
    </location>
</feature>
<evidence type="ECO:0000256" key="5">
    <source>
        <dbReference type="ARBA" id="ARBA00023040"/>
    </source>
</evidence>
<feature type="transmembrane region" description="Helical" evidence="10">
    <location>
        <begin position="472"/>
        <end position="490"/>
    </location>
</feature>
<evidence type="ECO:0000256" key="10">
    <source>
        <dbReference type="SAM" id="Phobius"/>
    </source>
</evidence>
<sequence>MATAGEYILVVVNGIAIVATIAGGLLTILAICTRPDLRKLVNVPLVSLSCTDILFNSIFSPFWIQQILNPLWEPPPALCWLIGYSSPVLLGASLWHMLCIALQRYFKICTTSIRLKSKQALAIMLVLTWLVPSLSFLPIYIVEEVKVDPKLKRCAAGNSDNLWAKVPPTILNMVFPYIAALASYILIQNHVRKSKNRVQGYTKGPTNHLAVQYSKSGGRGVAIPSTSTETNKVTKPVRNLEGVVWVGEENSSSSEPVVKPGKPKVTIVHVASAPGTGKQQGKKSLLGDEEPKGNEPDKNKDVIPTATIVSDQAGTHKGPQRAHVAPSYGAQKYNSAAERQITKMMMSLFAAFTLCNMPITMMVIFSGKVPAEAFTVGQLLVSLNGVLNPIIYGVMNKNIRRGYKHICDRMLDFITMRLKSKQALTIMLLLTWSVPIASFLPLHVVEEIKVDPKLKLCGTGNSDKLWAKVPPAILNFIFPYIAALASYILIQNHVRKSKNRVQGHARGPTNHLAVQFSKSGGRGVAIPSTSAKTDKVAAPIRNLEGVVWVGDEKSSDDEPVVNPGKPKVTIVHVASASGTGKQQGKTSFPSNEERKGNEADKIVPTAIIVSDQAVTNKGPQRAHVVPRNSSQNHKSPAERQITKMMMSLFAAYTLCNTPITVMVIFSSKVPAEAFAFGQLLVLLNGVLNPIIYGVMNKNIRGGYKHICDRMLNFISFCKPR</sequence>
<dbReference type="PROSITE" id="PS50262">
    <property type="entry name" value="G_PROTEIN_RECEP_F1_2"/>
    <property type="match status" value="2"/>
</dbReference>
<dbReference type="FunFam" id="1.20.1070.10:FF:000568">
    <property type="entry name" value="Uncharacterized protein"/>
    <property type="match status" value="1"/>
</dbReference>
<feature type="transmembrane region" description="Helical" evidence="10">
    <location>
        <begin position="423"/>
        <end position="444"/>
    </location>
</feature>
<protein>
    <submittedName>
        <fullName evidence="13">Alpha-2C adrenergic receptor-like</fullName>
    </submittedName>
</protein>
<feature type="compositionally biased region" description="Polar residues" evidence="9">
    <location>
        <begin position="576"/>
        <end position="590"/>
    </location>
</feature>
<keyword evidence="7" id="KW-0675">Receptor</keyword>
<keyword evidence="2" id="KW-1003">Cell membrane</keyword>
<feature type="transmembrane region" description="Helical" evidence="10">
    <location>
        <begin position="373"/>
        <end position="395"/>
    </location>
</feature>
<dbReference type="CDD" id="cd00637">
    <property type="entry name" value="7tm_classA_rhodopsin-like"/>
    <property type="match status" value="1"/>
</dbReference>
<dbReference type="GO" id="GO:0004930">
    <property type="term" value="F:G protein-coupled receptor activity"/>
    <property type="evidence" value="ECO:0007669"/>
    <property type="project" value="UniProtKB-KW"/>
</dbReference>
<accession>A0A6P4YP89</accession>
<keyword evidence="3 10" id="KW-0812">Transmembrane</keyword>
<comment type="subcellular location">
    <subcellularLocation>
        <location evidence="1">Cell membrane</location>
        <topology evidence="1">Multi-pass membrane protein</topology>
    </subcellularLocation>
</comment>
<dbReference type="SUPFAM" id="SSF81321">
    <property type="entry name" value="Family A G protein-coupled receptor-like"/>
    <property type="match status" value="2"/>
</dbReference>
<dbReference type="Gene3D" id="1.20.1070.10">
    <property type="entry name" value="Rhodopsin 7-helix transmembrane proteins"/>
    <property type="match status" value="3"/>
</dbReference>
<dbReference type="GO" id="GO:0005886">
    <property type="term" value="C:plasma membrane"/>
    <property type="evidence" value="ECO:0007669"/>
    <property type="project" value="UniProtKB-SubCell"/>
</dbReference>
<dbReference type="PANTHER" id="PTHR24228:SF72">
    <property type="entry name" value="G-PROTEIN COUPLED RECEPTORS FAMILY 1 PROFILE DOMAIN-CONTAINING PROTEIN"/>
    <property type="match status" value="1"/>
</dbReference>
<feature type="transmembrane region" description="Helical" evidence="10">
    <location>
        <begin position="122"/>
        <end position="142"/>
    </location>
</feature>
<name>A0A6P4YP89_BRABE</name>
<feature type="transmembrane region" description="Helical" evidence="10">
    <location>
        <begin position="84"/>
        <end position="102"/>
    </location>
</feature>
<feature type="domain" description="G-protein coupled receptors family 1 profile" evidence="11">
    <location>
        <begin position="23"/>
        <end position="392"/>
    </location>
</feature>
<evidence type="ECO:0000256" key="4">
    <source>
        <dbReference type="ARBA" id="ARBA00022989"/>
    </source>
</evidence>
<dbReference type="InterPro" id="IPR017452">
    <property type="entry name" value="GPCR_Rhodpsn_7TM"/>
</dbReference>
<keyword evidence="12" id="KW-1185">Reference proteome</keyword>
<dbReference type="RefSeq" id="XP_019631290.1">
    <property type="nucleotide sequence ID" value="XM_019775731.1"/>
</dbReference>
<evidence type="ECO:0000256" key="7">
    <source>
        <dbReference type="ARBA" id="ARBA00023170"/>
    </source>
</evidence>
<dbReference type="GeneID" id="109475179"/>
<feature type="compositionally biased region" description="Basic and acidic residues" evidence="9">
    <location>
        <begin position="285"/>
        <end position="301"/>
    </location>
</feature>
<evidence type="ECO:0000256" key="2">
    <source>
        <dbReference type="ARBA" id="ARBA00022475"/>
    </source>
</evidence>
<evidence type="ECO:0000256" key="3">
    <source>
        <dbReference type="ARBA" id="ARBA00022692"/>
    </source>
</evidence>
<dbReference type="AlphaFoldDB" id="A0A6P4YP89"/>
<feature type="transmembrane region" description="Helical" evidence="10">
    <location>
        <begin position="43"/>
        <end position="64"/>
    </location>
</feature>
<keyword evidence="5" id="KW-0297">G-protein coupled receptor</keyword>
<feature type="region of interest" description="Disordered" evidence="9">
    <location>
        <begin position="576"/>
        <end position="596"/>
    </location>
</feature>
<evidence type="ECO:0000313" key="12">
    <source>
        <dbReference type="Proteomes" id="UP000515135"/>
    </source>
</evidence>
<evidence type="ECO:0000256" key="1">
    <source>
        <dbReference type="ARBA" id="ARBA00004651"/>
    </source>
</evidence>
<evidence type="ECO:0000256" key="9">
    <source>
        <dbReference type="SAM" id="MobiDB-lite"/>
    </source>
</evidence>
<dbReference type="PANTHER" id="PTHR24228">
    <property type="entry name" value="B2 BRADYKININ RECEPTOR/ANGIOTENSIN II RECEPTOR"/>
    <property type="match status" value="1"/>
</dbReference>
<keyword evidence="6 10" id="KW-0472">Membrane</keyword>
<reference evidence="13" key="1">
    <citation type="submission" date="2025-08" db="UniProtKB">
        <authorList>
            <consortium name="RefSeq"/>
        </authorList>
    </citation>
    <scope>IDENTIFICATION</scope>
    <source>
        <tissue evidence="13">Gonad</tissue>
    </source>
</reference>